<feature type="domain" description="Glutamyl/glutaminyl-tRNA synthetase class Ib catalytic" evidence="6">
    <location>
        <begin position="38"/>
        <end position="125"/>
    </location>
</feature>
<reference evidence="7" key="1">
    <citation type="submission" date="2021-06" db="EMBL/GenBank/DDBJ databases">
        <authorList>
            <person name="Criscuolo A."/>
        </authorList>
    </citation>
    <scope>NUCLEOTIDE SEQUENCE</scope>
    <source>
        <strain evidence="7">CIP111600</strain>
    </source>
</reference>
<comment type="caution">
    <text evidence="7">The sequence shown here is derived from an EMBL/GenBank/DDBJ whole genome shotgun (WGS) entry which is preliminary data.</text>
</comment>
<dbReference type="RefSeq" id="WP_218090195.1">
    <property type="nucleotide sequence ID" value="NZ_CAJVAS010000001.1"/>
</dbReference>
<accession>A0A916JTR9</accession>
<keyword evidence="4 5" id="KW-0030">Aminoacyl-tRNA synthetase</keyword>
<sequence>MCTDNDIANLLFPDVTLLPEDLYRRYPPRQKNAAARITRFAPSPTGFLTIGGLYATLISERLAHQSGGVFYLRIEDTDQKREVAGSAEDIIDSMEYIGIRADEGVMGSEAEIGDYGPYKQSSRAEDSPAIRRATRAILPGTRAMSGIS</sequence>
<gene>
    <name evidence="7" type="primary">gluQ</name>
    <name evidence="7" type="ORF">PAESOLCIP111_00385</name>
</gene>
<comment type="similarity">
    <text evidence="5">Belongs to the class-I aminoacyl-tRNA synthetase family.</text>
</comment>
<dbReference type="InterPro" id="IPR020058">
    <property type="entry name" value="Glu/Gln-tRNA-synth_Ib_cat-dom"/>
</dbReference>
<keyword evidence="1 5" id="KW-0436">Ligase</keyword>
<dbReference type="GO" id="GO:0004818">
    <property type="term" value="F:glutamate-tRNA ligase activity"/>
    <property type="evidence" value="ECO:0007669"/>
    <property type="project" value="TreeGrafter"/>
</dbReference>
<evidence type="ECO:0000256" key="2">
    <source>
        <dbReference type="ARBA" id="ARBA00022741"/>
    </source>
</evidence>
<dbReference type="PANTHER" id="PTHR43311">
    <property type="entry name" value="GLUTAMATE--TRNA LIGASE"/>
    <property type="match status" value="1"/>
</dbReference>
<evidence type="ECO:0000256" key="1">
    <source>
        <dbReference type="ARBA" id="ARBA00022598"/>
    </source>
</evidence>
<evidence type="ECO:0000256" key="3">
    <source>
        <dbReference type="ARBA" id="ARBA00022840"/>
    </source>
</evidence>
<keyword evidence="3 5" id="KW-0067">ATP-binding</keyword>
<evidence type="ECO:0000256" key="5">
    <source>
        <dbReference type="RuleBase" id="RU363037"/>
    </source>
</evidence>
<protein>
    <submittedName>
        <fullName evidence="7">Glutamyl-Q tRNA(Asp) synthetase</fullName>
        <ecNumber evidence="7">6.1.1.-</ecNumber>
    </submittedName>
</protein>
<evidence type="ECO:0000313" key="7">
    <source>
        <dbReference type="EMBL" id="CAG7600320.1"/>
    </source>
</evidence>
<proteinExistence type="inferred from homology"/>
<dbReference type="GO" id="GO:0005524">
    <property type="term" value="F:ATP binding"/>
    <property type="evidence" value="ECO:0007669"/>
    <property type="project" value="UniProtKB-KW"/>
</dbReference>
<dbReference type="Proteomes" id="UP000693672">
    <property type="component" value="Unassembled WGS sequence"/>
</dbReference>
<evidence type="ECO:0000259" key="6">
    <source>
        <dbReference type="Pfam" id="PF00749"/>
    </source>
</evidence>
<dbReference type="AlphaFoldDB" id="A0A916JTR9"/>
<evidence type="ECO:0000313" key="8">
    <source>
        <dbReference type="Proteomes" id="UP000693672"/>
    </source>
</evidence>
<evidence type="ECO:0000256" key="4">
    <source>
        <dbReference type="ARBA" id="ARBA00023146"/>
    </source>
</evidence>
<organism evidence="7 8">
    <name type="scientific">Paenibacillus solanacearum</name>
    <dbReference type="NCBI Taxonomy" id="2048548"/>
    <lineage>
        <taxon>Bacteria</taxon>
        <taxon>Bacillati</taxon>
        <taxon>Bacillota</taxon>
        <taxon>Bacilli</taxon>
        <taxon>Bacillales</taxon>
        <taxon>Paenibacillaceae</taxon>
        <taxon>Paenibacillus</taxon>
    </lineage>
</organism>
<name>A0A916JTR9_9BACL</name>
<dbReference type="InterPro" id="IPR049940">
    <property type="entry name" value="GluQ/Sye"/>
</dbReference>
<dbReference type="Pfam" id="PF00749">
    <property type="entry name" value="tRNA-synt_1c"/>
    <property type="match status" value="1"/>
</dbReference>
<dbReference type="EC" id="6.1.1.-" evidence="7"/>
<keyword evidence="2 5" id="KW-0547">Nucleotide-binding</keyword>
<dbReference type="PANTHER" id="PTHR43311:SF2">
    <property type="entry name" value="GLUTAMATE--TRNA LIGASE, MITOCHONDRIAL-RELATED"/>
    <property type="match status" value="1"/>
</dbReference>
<dbReference type="GO" id="GO:0006424">
    <property type="term" value="P:glutamyl-tRNA aminoacylation"/>
    <property type="evidence" value="ECO:0007669"/>
    <property type="project" value="TreeGrafter"/>
</dbReference>
<keyword evidence="5" id="KW-0648">Protein biosynthesis</keyword>
<keyword evidence="8" id="KW-1185">Reference proteome</keyword>
<dbReference type="EMBL" id="CAJVAS010000001">
    <property type="protein sequence ID" value="CAG7600320.1"/>
    <property type="molecule type" value="Genomic_DNA"/>
</dbReference>